<organism evidence="7 8">
    <name type="scientific">Candidatus Merdivicinus excrementipullorum</name>
    <dbReference type="NCBI Taxonomy" id="2840867"/>
    <lineage>
        <taxon>Bacteria</taxon>
        <taxon>Bacillati</taxon>
        <taxon>Bacillota</taxon>
        <taxon>Clostridia</taxon>
        <taxon>Eubacteriales</taxon>
        <taxon>Oscillospiraceae</taxon>
        <taxon>Oscillospiraceae incertae sedis</taxon>
        <taxon>Candidatus Merdivicinus</taxon>
    </lineage>
</organism>
<evidence type="ECO:0000259" key="6">
    <source>
        <dbReference type="Pfam" id="PF02837"/>
    </source>
</evidence>
<keyword evidence="3" id="KW-0326">Glycosidase</keyword>
<dbReference type="GO" id="GO:0004553">
    <property type="term" value="F:hydrolase activity, hydrolyzing O-glycosyl compounds"/>
    <property type="evidence" value="ECO:0007669"/>
    <property type="project" value="InterPro"/>
</dbReference>
<keyword evidence="2" id="KW-0378">Hydrolase</keyword>
<dbReference type="InterPro" id="IPR036156">
    <property type="entry name" value="Beta-gal/glucu_dom_sf"/>
</dbReference>
<dbReference type="Gene3D" id="2.60.120.260">
    <property type="entry name" value="Galactose-binding domain-like"/>
    <property type="match status" value="1"/>
</dbReference>
<name>A0A9D1FMA4_9FIRM</name>
<comment type="caution">
    <text evidence="7">The sequence shown here is derived from an EMBL/GenBank/DDBJ whole genome shotgun (WGS) entry which is preliminary data.</text>
</comment>
<comment type="similarity">
    <text evidence="1">Belongs to the glycosyl hydrolase 2 family.</text>
</comment>
<dbReference type="Pfam" id="PF02837">
    <property type="entry name" value="Glyco_hydro_2_N"/>
    <property type="match status" value="1"/>
</dbReference>
<dbReference type="InterPro" id="IPR008979">
    <property type="entry name" value="Galactose-bd-like_sf"/>
</dbReference>
<dbReference type="SUPFAM" id="SSF51445">
    <property type="entry name" value="(Trans)glycosidases"/>
    <property type="match status" value="1"/>
</dbReference>
<evidence type="ECO:0000256" key="1">
    <source>
        <dbReference type="ARBA" id="ARBA00007401"/>
    </source>
</evidence>
<evidence type="ECO:0000256" key="2">
    <source>
        <dbReference type="ARBA" id="ARBA00022801"/>
    </source>
</evidence>
<reference evidence="7" key="2">
    <citation type="journal article" date="2021" name="PeerJ">
        <title>Extensive microbial diversity within the chicken gut microbiome revealed by metagenomics and culture.</title>
        <authorList>
            <person name="Gilroy R."/>
            <person name="Ravi A."/>
            <person name="Getino M."/>
            <person name="Pursley I."/>
            <person name="Horton D.L."/>
            <person name="Alikhan N.F."/>
            <person name="Baker D."/>
            <person name="Gharbi K."/>
            <person name="Hall N."/>
            <person name="Watson M."/>
            <person name="Adriaenssens E.M."/>
            <person name="Foster-Nyarko E."/>
            <person name="Jarju S."/>
            <person name="Secka A."/>
            <person name="Antonio M."/>
            <person name="Oren A."/>
            <person name="Chaudhuri R.R."/>
            <person name="La Ragione R."/>
            <person name="Hildebrand F."/>
            <person name="Pallen M.J."/>
        </authorList>
    </citation>
    <scope>NUCLEOTIDE SEQUENCE</scope>
    <source>
        <strain evidence="7">CHK199-13235</strain>
    </source>
</reference>
<feature type="domain" description="Glycosyl hydrolases family 2 sugar binding" evidence="6">
    <location>
        <begin position="69"/>
        <end position="174"/>
    </location>
</feature>
<dbReference type="GO" id="GO:0005975">
    <property type="term" value="P:carbohydrate metabolic process"/>
    <property type="evidence" value="ECO:0007669"/>
    <property type="project" value="InterPro"/>
</dbReference>
<protein>
    <submittedName>
        <fullName evidence="7">Beta-galactosidase</fullName>
    </submittedName>
</protein>
<dbReference type="Gene3D" id="3.20.20.80">
    <property type="entry name" value="Glycosidases"/>
    <property type="match status" value="1"/>
</dbReference>
<dbReference type="InterPro" id="IPR051913">
    <property type="entry name" value="GH2_Domain-Containing"/>
</dbReference>
<evidence type="ECO:0000256" key="3">
    <source>
        <dbReference type="ARBA" id="ARBA00023295"/>
    </source>
</evidence>
<dbReference type="InterPro" id="IPR006102">
    <property type="entry name" value="Ig-like_GH2"/>
</dbReference>
<accession>A0A9D1FMA4</accession>
<evidence type="ECO:0000313" key="7">
    <source>
        <dbReference type="EMBL" id="HIS75795.1"/>
    </source>
</evidence>
<dbReference type="EMBL" id="DVJP01000025">
    <property type="protein sequence ID" value="HIS75795.1"/>
    <property type="molecule type" value="Genomic_DNA"/>
</dbReference>
<dbReference type="AlphaFoldDB" id="A0A9D1FMA4"/>
<evidence type="ECO:0000313" key="8">
    <source>
        <dbReference type="Proteomes" id="UP000824002"/>
    </source>
</evidence>
<feature type="domain" description="Glycoside hydrolase family 2 immunoglobulin-like beta-sandwich" evidence="4">
    <location>
        <begin position="181"/>
        <end position="273"/>
    </location>
</feature>
<dbReference type="Proteomes" id="UP000824002">
    <property type="component" value="Unassembled WGS sequence"/>
</dbReference>
<proteinExistence type="inferred from homology"/>
<dbReference type="Pfam" id="PF00703">
    <property type="entry name" value="Glyco_hydro_2"/>
    <property type="match status" value="1"/>
</dbReference>
<dbReference type="Gene3D" id="2.60.40.10">
    <property type="entry name" value="Immunoglobulins"/>
    <property type="match status" value="1"/>
</dbReference>
<gene>
    <name evidence="7" type="ORF">IAB51_03195</name>
</gene>
<dbReference type="SUPFAM" id="SSF49303">
    <property type="entry name" value="beta-Galactosidase/glucuronidase domain"/>
    <property type="match status" value="1"/>
</dbReference>
<dbReference type="InterPro" id="IPR013783">
    <property type="entry name" value="Ig-like_fold"/>
</dbReference>
<evidence type="ECO:0000259" key="4">
    <source>
        <dbReference type="Pfam" id="PF00703"/>
    </source>
</evidence>
<dbReference type="InterPro" id="IPR017853">
    <property type="entry name" value="GH"/>
</dbReference>
<sequence>MNIPRPEYPRPQMVRPIWTNLNGEWEFDFDFSDSGRARGLPEAEHLGQTILVPFCPESRLSGIGFTDFMPAVWYKRRFTVAEADLSGRLLLHFGAVDYRCEVWLNGRSVGVHQGGYTPFTLDITDAAQPGENLITVCAQDDVRSGRQPRGKQSSELRSHGCDYTRTTGIWQTVWLEPVPKTYIAGCRVTPDYRNGKVSIDVTISGCPEGLMLTADADLDGRLAGRVSVKAAPHVTAELPLSLIDLWEPGHPALYDLTLSLSGGDRVTGYFGLRGVEVHDGAVYLNGKPVFQRLVLDQGFYPDGIYTAPTDDDLKADIIRCQDLGFNGARLHQKVFEPRFLYWADKLGYLCWGEYPNWGFDITRPEALAIFLPEWTESVERDFNHPSIVGWCPFNETQPEYYSPTAQETVLRVYEMTKLLDRTRPVIDTSGFVHTGKTDLYDVHDYEQDPAVMAEHYARTGEGECFENFPQWAKWDGRTPLFVSEYGGTWWSPGVQDGWGYGQASKTEEEVCSRYCGLTRVLLENEKICAFCYTQPYDVEQEQNGLFRYDRTPKFSPEIYRRIRETNQLPAAIETR</sequence>
<dbReference type="PANTHER" id="PTHR42732:SF3">
    <property type="entry name" value="HYDROLASE"/>
    <property type="match status" value="1"/>
</dbReference>
<dbReference type="SUPFAM" id="SSF49785">
    <property type="entry name" value="Galactose-binding domain-like"/>
    <property type="match status" value="1"/>
</dbReference>
<feature type="domain" description="Glycoside hydrolase family 2 catalytic" evidence="5">
    <location>
        <begin position="275"/>
        <end position="558"/>
    </location>
</feature>
<dbReference type="InterPro" id="IPR006104">
    <property type="entry name" value="Glyco_hydro_2_N"/>
</dbReference>
<dbReference type="Pfam" id="PF02836">
    <property type="entry name" value="Glyco_hydro_2_C"/>
    <property type="match status" value="1"/>
</dbReference>
<evidence type="ECO:0000259" key="5">
    <source>
        <dbReference type="Pfam" id="PF02836"/>
    </source>
</evidence>
<dbReference type="PANTHER" id="PTHR42732">
    <property type="entry name" value="BETA-GALACTOSIDASE"/>
    <property type="match status" value="1"/>
</dbReference>
<reference evidence="7" key="1">
    <citation type="submission" date="2020-10" db="EMBL/GenBank/DDBJ databases">
        <authorList>
            <person name="Gilroy R."/>
        </authorList>
    </citation>
    <scope>NUCLEOTIDE SEQUENCE</scope>
    <source>
        <strain evidence="7">CHK199-13235</strain>
    </source>
</reference>
<dbReference type="InterPro" id="IPR006103">
    <property type="entry name" value="Glyco_hydro_2_cat"/>
</dbReference>